<dbReference type="Pfam" id="PF06747">
    <property type="entry name" value="CHCH"/>
    <property type="match status" value="1"/>
</dbReference>
<feature type="domain" description="CHCH" evidence="3">
    <location>
        <begin position="107"/>
        <end position="140"/>
    </location>
</feature>
<dbReference type="GO" id="GO:0007005">
    <property type="term" value="P:mitochondrion organization"/>
    <property type="evidence" value="ECO:0007669"/>
    <property type="project" value="InterPro"/>
</dbReference>
<name>A0AAD3XUK0_NEPGR</name>
<organism evidence="4 5">
    <name type="scientific">Nepenthes gracilis</name>
    <name type="common">Slender pitcher plant</name>
    <dbReference type="NCBI Taxonomy" id="150966"/>
    <lineage>
        <taxon>Eukaryota</taxon>
        <taxon>Viridiplantae</taxon>
        <taxon>Streptophyta</taxon>
        <taxon>Embryophyta</taxon>
        <taxon>Tracheophyta</taxon>
        <taxon>Spermatophyta</taxon>
        <taxon>Magnoliopsida</taxon>
        <taxon>eudicotyledons</taxon>
        <taxon>Gunneridae</taxon>
        <taxon>Pentapetalae</taxon>
        <taxon>Caryophyllales</taxon>
        <taxon>Nepenthaceae</taxon>
        <taxon>Nepenthes</taxon>
    </lineage>
</organism>
<evidence type="ECO:0000256" key="1">
    <source>
        <dbReference type="ARBA" id="ARBA00023157"/>
    </source>
</evidence>
<evidence type="ECO:0000259" key="3">
    <source>
        <dbReference type="Pfam" id="PF06747"/>
    </source>
</evidence>
<keyword evidence="5" id="KW-1185">Reference proteome</keyword>
<dbReference type="GO" id="GO:0005739">
    <property type="term" value="C:mitochondrion"/>
    <property type="evidence" value="ECO:0007669"/>
    <property type="project" value="TreeGrafter"/>
</dbReference>
<gene>
    <name evidence="4" type="ORF">Nepgr_018687</name>
</gene>
<comment type="caution">
    <text evidence="4">The sequence shown here is derived from an EMBL/GenBank/DDBJ whole genome shotgun (WGS) entry which is preliminary data.</text>
</comment>
<feature type="compositionally biased region" description="Pro residues" evidence="2">
    <location>
        <begin position="23"/>
        <end position="36"/>
    </location>
</feature>
<dbReference type="PANTHER" id="PTHR13523:SF2">
    <property type="entry name" value="COILED-COIL-HELIX-COILED-COIL-HELIX DOMAIN CONTAINING 2, ISOFORM A-RELATED"/>
    <property type="match status" value="1"/>
</dbReference>
<evidence type="ECO:0000256" key="2">
    <source>
        <dbReference type="SAM" id="MobiDB-lite"/>
    </source>
</evidence>
<protein>
    <recommendedName>
        <fullName evidence="3">CHCH domain-containing protein</fullName>
    </recommendedName>
</protein>
<evidence type="ECO:0000313" key="5">
    <source>
        <dbReference type="Proteomes" id="UP001279734"/>
    </source>
</evidence>
<dbReference type="InterPro" id="IPR009069">
    <property type="entry name" value="Cys_alpha_HP_mot_SF"/>
</dbReference>
<accession>A0AAD3XUK0</accession>
<sequence>MPRRSSGGRSTPAPRASGYTPARNPPQPAASAPPPVVAQGRNGSMLGGLGGVVAEGMAFGTGSAIAHRAADAIMGPRVIQHETVAASAPTPAAAPAQTLNSLGSDACTAQYKAFQDCINSYGGEISRCQFYMDMLSECRKGSTISGF</sequence>
<dbReference type="EMBL" id="BSYO01000017">
    <property type="protein sequence ID" value="GMH16846.1"/>
    <property type="molecule type" value="Genomic_DNA"/>
</dbReference>
<keyword evidence="1" id="KW-1015">Disulfide bond</keyword>
<dbReference type="Proteomes" id="UP001279734">
    <property type="component" value="Unassembled WGS sequence"/>
</dbReference>
<dbReference type="InterPro" id="IPR010625">
    <property type="entry name" value="CHCH"/>
</dbReference>
<dbReference type="AlphaFoldDB" id="A0AAD3XUK0"/>
<dbReference type="InterPro" id="IPR055304">
    <property type="entry name" value="CHCHD2/10-like"/>
</dbReference>
<reference evidence="4" key="1">
    <citation type="submission" date="2023-05" db="EMBL/GenBank/DDBJ databases">
        <title>Nepenthes gracilis genome sequencing.</title>
        <authorList>
            <person name="Fukushima K."/>
        </authorList>
    </citation>
    <scope>NUCLEOTIDE SEQUENCE</scope>
    <source>
        <strain evidence="4">SING2019-196</strain>
    </source>
</reference>
<feature type="region of interest" description="Disordered" evidence="2">
    <location>
        <begin position="1"/>
        <end position="43"/>
    </location>
</feature>
<dbReference type="SUPFAM" id="SSF47072">
    <property type="entry name" value="Cysteine alpha-hairpin motif"/>
    <property type="match status" value="1"/>
</dbReference>
<dbReference type="GO" id="GO:0005634">
    <property type="term" value="C:nucleus"/>
    <property type="evidence" value="ECO:0007669"/>
    <property type="project" value="TreeGrafter"/>
</dbReference>
<proteinExistence type="predicted"/>
<evidence type="ECO:0000313" key="4">
    <source>
        <dbReference type="EMBL" id="GMH16846.1"/>
    </source>
</evidence>
<dbReference type="PANTHER" id="PTHR13523">
    <property type="entry name" value="COILED-COIL-HELIX-COILED-COIL-HELIX DOMAIN CONTAINING 2/NUR77"/>
    <property type="match status" value="1"/>
</dbReference>